<dbReference type="PANTHER" id="PTHR12144">
    <property type="entry name" value="NEGATIVE ELONGATION FACTOR D"/>
    <property type="match status" value="1"/>
</dbReference>
<evidence type="ECO:0000256" key="6">
    <source>
        <dbReference type="ARBA" id="ARBA00023242"/>
    </source>
</evidence>
<dbReference type="GO" id="GO:0034244">
    <property type="term" value="P:negative regulation of transcription elongation by RNA polymerase II"/>
    <property type="evidence" value="ECO:0007669"/>
    <property type="project" value="TreeGrafter"/>
</dbReference>
<dbReference type="Pfam" id="PF04858">
    <property type="entry name" value="TH1"/>
    <property type="match status" value="1"/>
</dbReference>
<accession>A0A915PMA6</accession>
<proteinExistence type="inferred from homology"/>
<feature type="region of interest" description="Disordered" evidence="7">
    <location>
        <begin position="569"/>
        <end position="603"/>
    </location>
</feature>
<dbReference type="GO" id="GO:0032021">
    <property type="term" value="C:NELF complex"/>
    <property type="evidence" value="ECO:0007669"/>
    <property type="project" value="TreeGrafter"/>
</dbReference>
<dbReference type="Proteomes" id="UP000887581">
    <property type="component" value="Unplaced"/>
</dbReference>
<comment type="subcellular location">
    <subcellularLocation>
        <location evidence="1">Nucleus</location>
    </subcellularLocation>
</comment>
<evidence type="ECO:0000256" key="7">
    <source>
        <dbReference type="SAM" id="MobiDB-lite"/>
    </source>
</evidence>
<keyword evidence="3" id="KW-0678">Repressor</keyword>
<feature type="compositionally biased region" description="Basic and acidic residues" evidence="7">
    <location>
        <begin position="1"/>
        <end position="19"/>
    </location>
</feature>
<name>A0A915PMA6_9BILA</name>
<sequence>MEMDKNDGTQKSKAMDSGDGRQIFSSNLSAAAISSSGDNDPDEPSCSRTGHKTKRELLQEHLKTLQATDSIMEPNVDVTIKGFLRSGGHPEVVINSLTDSYRGVAQFCELVGDWLTDLEGDRKVVNDCFEKSLSSLLEKRFVAEVVDKNFELCDDVNKWLPELLQYSTWRNLIYTLLEQNPRSKFLLKAIRLISDAGYQHEITNVRPAAQQLEIYCRMVLTVVNGFLTKLKKGPLTEDYEKAAAELTRIVCYSEHTYLFAQALLHEIIKEERNETAAAVCTHLSLLLRREAHKRNYQDTCDIHIALTEGHGERNSGLKQMIFTMLSKKCLNQADIIRLFDRYSSSEPPAVEFIQDPFFTDMLIDALFAYEGSKEEMKETKRIMEQVLDSIRSGREFLRDIRLLLNGIFFPSIASGLLHYLQGFLLSDEILSELEVVHFVLLDEIGTKHSGLHVRLFKLLCELYDRQTKLLQPAEMIIEKQRSIIDRFVHLLSVGFALPVVEKINKLFQEGQIDVSLVRYFAVDVLCIIEPPYSEEFVETFLPTVLNREIFDSVTLRRVPAAEQFIQDAKSENMKRSNEADITEEETTRNISEVPSDLTKGGNV</sequence>
<evidence type="ECO:0000256" key="5">
    <source>
        <dbReference type="ARBA" id="ARBA00023163"/>
    </source>
</evidence>
<evidence type="ECO:0000256" key="2">
    <source>
        <dbReference type="ARBA" id="ARBA00005726"/>
    </source>
</evidence>
<evidence type="ECO:0000313" key="8">
    <source>
        <dbReference type="Proteomes" id="UP000887581"/>
    </source>
</evidence>
<organism evidence="8 9">
    <name type="scientific">Setaria digitata</name>
    <dbReference type="NCBI Taxonomy" id="48799"/>
    <lineage>
        <taxon>Eukaryota</taxon>
        <taxon>Metazoa</taxon>
        <taxon>Ecdysozoa</taxon>
        <taxon>Nematoda</taxon>
        <taxon>Chromadorea</taxon>
        <taxon>Rhabditida</taxon>
        <taxon>Spirurina</taxon>
        <taxon>Spiruromorpha</taxon>
        <taxon>Filarioidea</taxon>
        <taxon>Setariidae</taxon>
        <taxon>Setaria</taxon>
    </lineage>
</organism>
<dbReference type="InterPro" id="IPR006942">
    <property type="entry name" value="TH1"/>
</dbReference>
<feature type="compositionally biased region" description="Low complexity" evidence="7">
    <location>
        <begin position="25"/>
        <end position="36"/>
    </location>
</feature>
<dbReference type="PANTHER" id="PTHR12144:SF0">
    <property type="entry name" value="NEGATIVE ELONGATION FACTOR C_D"/>
    <property type="match status" value="1"/>
</dbReference>
<dbReference type="AlphaFoldDB" id="A0A915PMA6"/>
<evidence type="ECO:0000256" key="3">
    <source>
        <dbReference type="ARBA" id="ARBA00022491"/>
    </source>
</evidence>
<evidence type="ECO:0000256" key="1">
    <source>
        <dbReference type="ARBA" id="ARBA00004123"/>
    </source>
</evidence>
<keyword evidence="4" id="KW-0805">Transcription regulation</keyword>
<keyword evidence="8" id="KW-1185">Reference proteome</keyword>
<reference evidence="9" key="1">
    <citation type="submission" date="2022-11" db="UniProtKB">
        <authorList>
            <consortium name="WormBaseParasite"/>
        </authorList>
    </citation>
    <scope>IDENTIFICATION</scope>
</reference>
<evidence type="ECO:0000256" key="4">
    <source>
        <dbReference type="ARBA" id="ARBA00023015"/>
    </source>
</evidence>
<feature type="region of interest" description="Disordered" evidence="7">
    <location>
        <begin position="1"/>
        <end position="50"/>
    </location>
</feature>
<keyword evidence="5" id="KW-0804">Transcription</keyword>
<comment type="similarity">
    <text evidence="2">Belongs to the NELF-D family.</text>
</comment>
<keyword evidence="6" id="KW-0539">Nucleus</keyword>
<feature type="compositionally biased region" description="Basic and acidic residues" evidence="7">
    <location>
        <begin position="569"/>
        <end position="578"/>
    </location>
</feature>
<dbReference type="WBParaSite" id="sdigi.contig246.g6633.t1">
    <property type="protein sequence ID" value="sdigi.contig246.g6633.t1"/>
    <property type="gene ID" value="sdigi.contig246.g6633"/>
</dbReference>
<evidence type="ECO:0000313" key="9">
    <source>
        <dbReference type="WBParaSite" id="sdigi.contig246.g6633.t1"/>
    </source>
</evidence>
<protein>
    <submittedName>
        <fullName evidence="9">Uncharacterized protein</fullName>
    </submittedName>
</protein>
<dbReference type="GO" id="GO:0003723">
    <property type="term" value="F:RNA binding"/>
    <property type="evidence" value="ECO:0007669"/>
    <property type="project" value="TreeGrafter"/>
</dbReference>